<organism evidence="1 2">
    <name type="scientific">Syntrophus aciditrophicus (strain SB)</name>
    <dbReference type="NCBI Taxonomy" id="56780"/>
    <lineage>
        <taxon>Bacteria</taxon>
        <taxon>Pseudomonadati</taxon>
        <taxon>Thermodesulfobacteriota</taxon>
        <taxon>Syntrophia</taxon>
        <taxon>Syntrophales</taxon>
        <taxon>Syntrophaceae</taxon>
        <taxon>Syntrophus</taxon>
    </lineage>
</organism>
<dbReference type="InParanoid" id="Q2LQ49"/>
<dbReference type="KEGG" id="sat:SYN_01267"/>
<name>Q2LQ49_SYNAS</name>
<keyword evidence="2" id="KW-1185">Reference proteome</keyword>
<dbReference type="STRING" id="56780.SYN_01267"/>
<evidence type="ECO:0000313" key="2">
    <source>
        <dbReference type="Proteomes" id="UP000001933"/>
    </source>
</evidence>
<gene>
    <name evidence="1" type="ORF">SYN_01267</name>
</gene>
<dbReference type="Proteomes" id="UP000001933">
    <property type="component" value="Chromosome"/>
</dbReference>
<reference evidence="1 2" key="1">
    <citation type="journal article" date="2007" name="Proc. Natl. Acad. Sci. U.S.A.">
        <title>The genome of Syntrophus aciditrophicus: life at the thermodynamic limit of microbial growth.</title>
        <authorList>
            <person name="McInerney M.J."/>
            <person name="Rohlin L."/>
            <person name="Mouttaki H."/>
            <person name="Kim U."/>
            <person name="Krupp R.S."/>
            <person name="Rios-Hernandez L."/>
            <person name="Sieber J."/>
            <person name="Struchtemeyer C.G."/>
            <person name="Bhattacharyya A."/>
            <person name="Campbell J.W."/>
            <person name="Gunsalus R.P."/>
        </authorList>
    </citation>
    <scope>NUCLEOTIDE SEQUENCE [LARGE SCALE GENOMIC DNA]</scope>
    <source>
        <strain evidence="1 2">SB</strain>
    </source>
</reference>
<dbReference type="EMBL" id="CP000252">
    <property type="protein sequence ID" value="ABC76142.1"/>
    <property type="molecule type" value="Genomic_DNA"/>
</dbReference>
<dbReference type="RefSeq" id="WP_011416176.1">
    <property type="nucleotide sequence ID" value="NC_007759.1"/>
</dbReference>
<protein>
    <submittedName>
        <fullName evidence="1">Hypothetical exported protein</fullName>
    </submittedName>
</protein>
<proteinExistence type="predicted"/>
<dbReference type="AlphaFoldDB" id="Q2LQ49"/>
<evidence type="ECO:0000313" key="1">
    <source>
        <dbReference type="EMBL" id="ABC76142.1"/>
    </source>
</evidence>
<dbReference type="OrthoDB" id="9824061at2"/>
<dbReference type="HOGENOM" id="CLU_1045561_0_0_7"/>
<accession>Q2LQ49</accession>
<sequence>MIEKILKFTTIVFLILFLISGTAAAGGLFGPPQPLSRKDGGLNTAIGYAHHENKFENGEEYVIRQKQIYSQAAWGASNLWEVYGRIGIADLEIDDAFRSSGSTTSSRLDFEDRENIFGALGAKVFYPFRKTLGIGIFIQGSYFFSDFRDNVSGISNGRFYTTELKVKNLWDIESGIGLQAVGPCGIKLYAGPYVYYSEADVSPSRSIAGLRLAAGEGTIKNRREAGGFAGILVPLGKGFHLNMEGRYSEKFSAGIAVSYTYQNRRP</sequence>